<name>A0AAV6NTF4_9ROSI</name>
<evidence type="ECO:0000313" key="2">
    <source>
        <dbReference type="Proteomes" id="UP000685013"/>
    </source>
</evidence>
<proteinExistence type="predicted"/>
<organism evidence="1 2">
    <name type="scientific">Cucurbita argyrosperma subsp. sororia</name>
    <dbReference type="NCBI Taxonomy" id="37648"/>
    <lineage>
        <taxon>Eukaryota</taxon>
        <taxon>Viridiplantae</taxon>
        <taxon>Streptophyta</taxon>
        <taxon>Embryophyta</taxon>
        <taxon>Tracheophyta</taxon>
        <taxon>Spermatophyta</taxon>
        <taxon>Magnoliopsida</taxon>
        <taxon>eudicotyledons</taxon>
        <taxon>Gunneridae</taxon>
        <taxon>Pentapetalae</taxon>
        <taxon>rosids</taxon>
        <taxon>fabids</taxon>
        <taxon>Cucurbitales</taxon>
        <taxon>Cucurbitaceae</taxon>
        <taxon>Cucurbiteae</taxon>
        <taxon>Cucurbita</taxon>
    </lineage>
</organism>
<accession>A0AAV6NTF4</accession>
<dbReference type="Proteomes" id="UP000685013">
    <property type="component" value="Chromosome 4"/>
</dbReference>
<dbReference type="EMBL" id="JAGKQH010000004">
    <property type="protein sequence ID" value="KAG6601674.1"/>
    <property type="molecule type" value="Genomic_DNA"/>
</dbReference>
<gene>
    <name evidence="1" type="ORF">SDJN03_06907</name>
</gene>
<keyword evidence="2" id="KW-1185">Reference proteome</keyword>
<dbReference type="AlphaFoldDB" id="A0AAV6NTF4"/>
<evidence type="ECO:0000313" key="1">
    <source>
        <dbReference type="EMBL" id="KAG6601674.1"/>
    </source>
</evidence>
<feature type="non-terminal residue" evidence="1">
    <location>
        <position position="1"/>
    </location>
</feature>
<protein>
    <submittedName>
        <fullName evidence="1">Uncharacterized protein</fullName>
    </submittedName>
</protein>
<comment type="caution">
    <text evidence="1">The sequence shown here is derived from an EMBL/GenBank/DDBJ whole genome shotgun (WGS) entry which is preliminary data.</text>
</comment>
<reference evidence="1 2" key="1">
    <citation type="journal article" date="2021" name="Hortic Res">
        <title>The domestication of Cucurbita argyrosperma as revealed by the genome of its wild relative.</title>
        <authorList>
            <person name="Barrera-Redondo J."/>
            <person name="Sanchez-de la Vega G."/>
            <person name="Aguirre-Liguori J.A."/>
            <person name="Castellanos-Morales G."/>
            <person name="Gutierrez-Guerrero Y.T."/>
            <person name="Aguirre-Dugua X."/>
            <person name="Aguirre-Planter E."/>
            <person name="Tenaillon M.I."/>
            <person name="Lira-Saade R."/>
            <person name="Eguiarte L.E."/>
        </authorList>
    </citation>
    <scope>NUCLEOTIDE SEQUENCE [LARGE SCALE GENOMIC DNA]</scope>
    <source>
        <strain evidence="1">JBR-2021</strain>
    </source>
</reference>
<sequence length="120" mass="13006">MIERAEAQNRSPRHYLSLCLVTDRDVGFGLATSYRPSLYYLSLTSSGIRGLTSFTSASHSHNLSLSDFSLDSPSRDAAKLWSRLSSPLLSSPSLNLNLDLSSSLALHSRSLDISDSTLSG</sequence>